<keyword evidence="2" id="KW-1133">Transmembrane helix</keyword>
<feature type="region of interest" description="Disordered" evidence="1">
    <location>
        <begin position="51"/>
        <end position="72"/>
    </location>
</feature>
<comment type="caution">
    <text evidence="3">The sequence shown here is derived from an EMBL/GenBank/DDBJ whole genome shotgun (WGS) entry which is preliminary data.</text>
</comment>
<organism evidence="3 4">
    <name type="scientific">Dyella jiangningensis</name>
    <dbReference type="NCBI Taxonomy" id="1379159"/>
    <lineage>
        <taxon>Bacteria</taxon>
        <taxon>Pseudomonadati</taxon>
        <taxon>Pseudomonadota</taxon>
        <taxon>Gammaproteobacteria</taxon>
        <taxon>Lysobacterales</taxon>
        <taxon>Rhodanobacteraceae</taxon>
        <taxon>Dyella</taxon>
    </lineage>
</organism>
<evidence type="ECO:0000256" key="2">
    <source>
        <dbReference type="SAM" id="Phobius"/>
    </source>
</evidence>
<dbReference type="Proteomes" id="UP000248926">
    <property type="component" value="Unassembled WGS sequence"/>
</dbReference>
<dbReference type="OrthoDB" id="5958915at2"/>
<dbReference type="EMBL" id="NFZS01000002">
    <property type="protein sequence ID" value="RAO76313.1"/>
    <property type="molecule type" value="Genomic_DNA"/>
</dbReference>
<keyword evidence="2" id="KW-0472">Membrane</keyword>
<feature type="transmembrane region" description="Helical" evidence="2">
    <location>
        <begin position="20"/>
        <end position="40"/>
    </location>
</feature>
<protein>
    <submittedName>
        <fullName evidence="3">Uncharacterized protein</fullName>
    </submittedName>
</protein>
<proteinExistence type="predicted"/>
<reference evidence="3 4" key="1">
    <citation type="journal article" date="2018" name="Genet. Mol. Biol.">
        <title>The genome sequence of Dyella jiangningensis FCAV SCS01 from a lignocellulose-decomposing microbial consortium metagenome reveals potential for biotechnological applications.</title>
        <authorList>
            <person name="Desiderato J.G."/>
            <person name="Alvarenga D.O."/>
            <person name="Constancio M.T.L."/>
            <person name="Alves L.M.C."/>
            <person name="Varani A.M."/>
        </authorList>
    </citation>
    <scope>NUCLEOTIDE SEQUENCE [LARGE SCALE GENOMIC DNA]</scope>
    <source>
        <strain evidence="3 4">FCAV SCS01</strain>
    </source>
</reference>
<evidence type="ECO:0000313" key="3">
    <source>
        <dbReference type="EMBL" id="RAO76313.1"/>
    </source>
</evidence>
<sequence>MPATNTAQAAPSTWYRQPIVWLGAMLFLASLAGCVWMIVLGARHADEPVDAPHAVFGVPSSSHNSHKPPATP</sequence>
<evidence type="ECO:0000256" key="1">
    <source>
        <dbReference type="SAM" id="MobiDB-lite"/>
    </source>
</evidence>
<keyword evidence="4" id="KW-1185">Reference proteome</keyword>
<name>A0A328P4S4_9GAMM</name>
<dbReference type="AlphaFoldDB" id="A0A328P4S4"/>
<gene>
    <name evidence="3" type="ORF">CA260_11550</name>
</gene>
<accession>A0A328P4S4</accession>
<keyword evidence="2" id="KW-0812">Transmembrane</keyword>
<evidence type="ECO:0000313" key="4">
    <source>
        <dbReference type="Proteomes" id="UP000248926"/>
    </source>
</evidence>